<accession>A0A2P2QFN8</accession>
<organism evidence="1">
    <name type="scientific">Rhizophora mucronata</name>
    <name type="common">Asiatic mangrove</name>
    <dbReference type="NCBI Taxonomy" id="61149"/>
    <lineage>
        <taxon>Eukaryota</taxon>
        <taxon>Viridiplantae</taxon>
        <taxon>Streptophyta</taxon>
        <taxon>Embryophyta</taxon>
        <taxon>Tracheophyta</taxon>
        <taxon>Spermatophyta</taxon>
        <taxon>Magnoliopsida</taxon>
        <taxon>eudicotyledons</taxon>
        <taxon>Gunneridae</taxon>
        <taxon>Pentapetalae</taxon>
        <taxon>rosids</taxon>
        <taxon>fabids</taxon>
        <taxon>Malpighiales</taxon>
        <taxon>Rhizophoraceae</taxon>
        <taxon>Rhizophora</taxon>
    </lineage>
</organism>
<evidence type="ECO:0000313" key="1">
    <source>
        <dbReference type="EMBL" id="MBX65799.1"/>
    </source>
</evidence>
<dbReference type="AlphaFoldDB" id="A0A2P2QFN8"/>
<sequence length="28" mass="3127">MVVLTAMTGCQVSREEPDTKLMLSLLFL</sequence>
<protein>
    <submittedName>
        <fullName evidence="1">Uncharacterized protein</fullName>
    </submittedName>
</protein>
<reference evidence="1" key="1">
    <citation type="submission" date="2018-02" db="EMBL/GenBank/DDBJ databases">
        <title>Rhizophora mucronata_Transcriptome.</title>
        <authorList>
            <person name="Meera S.P."/>
            <person name="Sreeshan A."/>
            <person name="Augustine A."/>
        </authorList>
    </citation>
    <scope>NUCLEOTIDE SEQUENCE</scope>
    <source>
        <tissue evidence="1">Leaf</tissue>
    </source>
</reference>
<dbReference type="EMBL" id="GGEC01085315">
    <property type="protein sequence ID" value="MBX65799.1"/>
    <property type="molecule type" value="Transcribed_RNA"/>
</dbReference>
<name>A0A2P2QFN8_RHIMU</name>
<proteinExistence type="predicted"/>